<dbReference type="InterPro" id="IPR001667">
    <property type="entry name" value="DDH_dom"/>
</dbReference>
<dbReference type="HOGENOM" id="CLU_025243_0_1_4"/>
<dbReference type="InterPro" id="IPR038222">
    <property type="entry name" value="DHHA2_dom_sf"/>
</dbReference>
<dbReference type="Gene3D" id="3.10.310.20">
    <property type="entry name" value="DHHA2 domain"/>
    <property type="match status" value="1"/>
</dbReference>
<evidence type="ECO:0000256" key="2">
    <source>
        <dbReference type="ARBA" id="ARBA00012146"/>
    </source>
</evidence>
<dbReference type="Proteomes" id="UP000005089">
    <property type="component" value="Unassembled WGS sequence"/>
</dbReference>
<keyword evidence="5" id="KW-0464">Manganese</keyword>
<dbReference type="PANTHER" id="PTHR12112">
    <property type="entry name" value="BNIP - RELATED"/>
    <property type="match status" value="1"/>
</dbReference>
<dbReference type="GO" id="GO:0005737">
    <property type="term" value="C:cytoplasm"/>
    <property type="evidence" value="ECO:0007669"/>
    <property type="project" value="InterPro"/>
</dbReference>
<dbReference type="Gene3D" id="3.90.1640.10">
    <property type="entry name" value="inorganic pyrophosphatase (n-terminal core)"/>
    <property type="match status" value="1"/>
</dbReference>
<dbReference type="OrthoDB" id="9766150at2"/>
<keyword evidence="11" id="KW-1185">Reference proteome</keyword>
<dbReference type="EC" id="3.6.1.1" evidence="2"/>
<evidence type="ECO:0000256" key="7">
    <source>
        <dbReference type="ARBA" id="ARBA00047820"/>
    </source>
</evidence>
<dbReference type="STRING" id="847.BRW83_0987"/>
<organism evidence="10 11">
    <name type="scientific">Oxalobacter formigenes OXCC13</name>
    <dbReference type="NCBI Taxonomy" id="556269"/>
    <lineage>
        <taxon>Bacteria</taxon>
        <taxon>Pseudomonadati</taxon>
        <taxon>Pseudomonadota</taxon>
        <taxon>Betaproteobacteria</taxon>
        <taxon>Burkholderiales</taxon>
        <taxon>Oxalobacteraceae</taxon>
        <taxon>Oxalobacter</taxon>
    </lineage>
</organism>
<feature type="chain" id="PRO_5002934272" description="inorganic diphosphatase" evidence="8">
    <location>
        <begin position="36"/>
        <end position="348"/>
    </location>
</feature>
<evidence type="ECO:0000256" key="5">
    <source>
        <dbReference type="ARBA" id="ARBA00023211"/>
    </source>
</evidence>
<evidence type="ECO:0000256" key="1">
    <source>
        <dbReference type="ARBA" id="ARBA00001936"/>
    </source>
</evidence>
<evidence type="ECO:0000256" key="8">
    <source>
        <dbReference type="SAM" id="SignalP"/>
    </source>
</evidence>
<dbReference type="SMART" id="SM01131">
    <property type="entry name" value="DHHA2"/>
    <property type="match status" value="1"/>
</dbReference>
<keyword evidence="8" id="KW-0732">Signal</keyword>
<keyword evidence="4" id="KW-0378">Hydrolase</keyword>
<evidence type="ECO:0000256" key="3">
    <source>
        <dbReference type="ARBA" id="ARBA00022723"/>
    </source>
</evidence>
<dbReference type="GeneID" id="77134875"/>
<dbReference type="NCBIfam" id="NF003877">
    <property type="entry name" value="PRK05427.1"/>
    <property type="match status" value="1"/>
</dbReference>
<dbReference type="AlphaFoldDB" id="C3XA98"/>
<gene>
    <name evidence="10" type="ORF">OFBG_01152</name>
</gene>
<feature type="signal peptide" evidence="8">
    <location>
        <begin position="1"/>
        <end position="35"/>
    </location>
</feature>
<comment type="cofactor">
    <cofactor evidence="1">
        <name>Mn(2+)</name>
        <dbReference type="ChEBI" id="CHEBI:29035"/>
    </cofactor>
</comment>
<sequence length="348" mass="37829">MHNTSTLTKARLFICLFSTFILATGLLFSNPAAYAENTVAREPILVTGHSNPDTDSTASAIALSHLLNQLGKSAVPMTQGPLNPETKYVLERFSVPAPELVGNVANRNIAIVDFTDTPQAPAGFDKANLVFIADHHKLGNVTSSSPLEAWILPYGSTATVLYQVYTYYGIPVPKDIAGIMLGAILSDTVIFRSATATDKDLESANALAKIAGVDDIAALGMKLFAIKSDISQKGSMELLQRDYKEFNMNGQKIGIAQLEMTDSTPALKRKAGFLSAMKDMKEKTHSQSVLFMLTDIMQGNTTLLVVSDNPQLIENAFSKKIVNDEMKLPGVMSRKKQLIPDLEKAFRK</sequence>
<dbReference type="RefSeq" id="WP_005881049.1">
    <property type="nucleotide sequence ID" value="NZ_CP019430.1"/>
</dbReference>
<dbReference type="EMBL" id="GG658170">
    <property type="protein sequence ID" value="EEO30124.1"/>
    <property type="molecule type" value="Genomic_DNA"/>
</dbReference>
<evidence type="ECO:0000256" key="6">
    <source>
        <dbReference type="ARBA" id="ARBA00032535"/>
    </source>
</evidence>
<dbReference type="SUPFAM" id="SSF64182">
    <property type="entry name" value="DHH phosphoesterases"/>
    <property type="match status" value="1"/>
</dbReference>
<accession>C3XA98</accession>
<dbReference type="eggNOG" id="COG1227">
    <property type="taxonomic scope" value="Bacteria"/>
</dbReference>
<feature type="domain" description="DHHA2" evidence="9">
    <location>
        <begin position="220"/>
        <end position="346"/>
    </location>
</feature>
<evidence type="ECO:0000313" key="11">
    <source>
        <dbReference type="Proteomes" id="UP000005089"/>
    </source>
</evidence>
<dbReference type="Pfam" id="PF02833">
    <property type="entry name" value="DHHA2"/>
    <property type="match status" value="1"/>
</dbReference>
<dbReference type="FunFam" id="3.90.1640.10:FF:000001">
    <property type="entry name" value="Probable manganese-dependent inorganic pyrophosphatase"/>
    <property type="match status" value="1"/>
</dbReference>
<dbReference type="Pfam" id="PF01368">
    <property type="entry name" value="DHH"/>
    <property type="match status" value="1"/>
</dbReference>
<dbReference type="GO" id="GO:0046872">
    <property type="term" value="F:metal ion binding"/>
    <property type="evidence" value="ECO:0007669"/>
    <property type="project" value="UniProtKB-KW"/>
</dbReference>
<evidence type="ECO:0000259" key="9">
    <source>
        <dbReference type="SMART" id="SM01131"/>
    </source>
</evidence>
<name>C3XA98_OXAFO</name>
<dbReference type="InterPro" id="IPR004097">
    <property type="entry name" value="DHHA2"/>
</dbReference>
<dbReference type="InterPro" id="IPR038763">
    <property type="entry name" value="DHH_sf"/>
</dbReference>
<comment type="catalytic activity">
    <reaction evidence="7">
        <text>diphosphate + H2O = 2 phosphate + H(+)</text>
        <dbReference type="Rhea" id="RHEA:24576"/>
        <dbReference type="ChEBI" id="CHEBI:15377"/>
        <dbReference type="ChEBI" id="CHEBI:15378"/>
        <dbReference type="ChEBI" id="CHEBI:33019"/>
        <dbReference type="ChEBI" id="CHEBI:43474"/>
        <dbReference type="EC" id="3.6.1.1"/>
    </reaction>
</comment>
<dbReference type="PANTHER" id="PTHR12112:SF22">
    <property type="entry name" value="MANGANESE-DEPENDENT INORGANIC PYROPHOSPHATASE-RELATED"/>
    <property type="match status" value="1"/>
</dbReference>
<evidence type="ECO:0000313" key="10">
    <source>
        <dbReference type="EMBL" id="EEO30124.1"/>
    </source>
</evidence>
<protein>
    <recommendedName>
        <fullName evidence="2">inorganic diphosphatase</fullName>
        <ecNumber evidence="2">3.6.1.1</ecNumber>
    </recommendedName>
    <alternativeName>
        <fullName evidence="6">Pyrophosphate phospho-hydrolase</fullName>
    </alternativeName>
</protein>
<proteinExistence type="predicted"/>
<reference evidence="10 11" key="1">
    <citation type="submission" date="2009-02" db="EMBL/GenBank/DDBJ databases">
        <title>The Genome Sequence of Oxalobacter formigenes OXCC13.</title>
        <authorList>
            <consortium name="The Broad Institute Genome Sequencing Platform"/>
            <person name="Ward D."/>
            <person name="Young S.K."/>
            <person name="Kodira C.D."/>
            <person name="Zeng Q."/>
            <person name="Koehrsen M."/>
            <person name="Alvarado L."/>
            <person name="Berlin A."/>
            <person name="Borenstein D."/>
            <person name="Chen Z."/>
            <person name="Engels R."/>
            <person name="Freedman E."/>
            <person name="Gellesch M."/>
            <person name="Goldberg J."/>
            <person name="Griggs A."/>
            <person name="Gujja S."/>
            <person name="Heiman D."/>
            <person name="Hepburn T."/>
            <person name="Howarth C."/>
            <person name="Jen D."/>
            <person name="Larson L."/>
            <person name="Lewis B."/>
            <person name="Mehta T."/>
            <person name="Park D."/>
            <person name="Pearson M."/>
            <person name="Roberts A."/>
            <person name="Saif S."/>
            <person name="Shea T."/>
            <person name="Shenoy N."/>
            <person name="Sisk P."/>
            <person name="Stolte C."/>
            <person name="Sykes S."/>
            <person name="Walk T."/>
            <person name="White J."/>
            <person name="Yandava C."/>
            <person name="Allison M.J."/>
            <person name="Lander E."/>
            <person name="Nusbaum C."/>
            <person name="Galagan J."/>
            <person name="Birren B."/>
        </authorList>
    </citation>
    <scope>NUCLEOTIDE SEQUENCE [LARGE SCALE GENOMIC DNA]</scope>
    <source>
        <strain evidence="10 11">OXCC13</strain>
    </source>
</reference>
<dbReference type="GO" id="GO:0004427">
    <property type="term" value="F:inorganic diphosphate phosphatase activity"/>
    <property type="evidence" value="ECO:0007669"/>
    <property type="project" value="UniProtKB-EC"/>
</dbReference>
<keyword evidence="3" id="KW-0479">Metal-binding</keyword>
<evidence type="ECO:0000256" key="4">
    <source>
        <dbReference type="ARBA" id="ARBA00022801"/>
    </source>
</evidence>